<evidence type="ECO:0000313" key="3">
    <source>
        <dbReference type="Proteomes" id="UP000681075"/>
    </source>
</evidence>
<evidence type="ECO:0000256" key="1">
    <source>
        <dbReference type="SAM" id="MobiDB-lite"/>
    </source>
</evidence>
<comment type="caution">
    <text evidence="2">The sequence shown here is derived from an EMBL/GenBank/DDBJ whole genome shotgun (WGS) entry which is preliminary data.</text>
</comment>
<keyword evidence="3" id="KW-1185">Reference proteome</keyword>
<dbReference type="AlphaFoldDB" id="A0A8S8XHY5"/>
<reference evidence="2" key="1">
    <citation type="submission" date="2021-02" db="EMBL/GenBank/DDBJ databases">
        <title>Genome sequence of Rhodospirillales sp. strain TMPK1 isolated from soil.</title>
        <authorList>
            <person name="Nakai R."/>
            <person name="Kusada H."/>
            <person name="Tamaki H."/>
        </authorList>
    </citation>
    <scope>NUCLEOTIDE SEQUENCE</scope>
    <source>
        <strain evidence="2">TMPK1</strain>
    </source>
</reference>
<dbReference type="Proteomes" id="UP000681075">
    <property type="component" value="Unassembled WGS sequence"/>
</dbReference>
<sequence>MRPAWMTVHEGGLRNDAPSPSVTTTNDPDVSALCAARDDALRTIETALGAVAGIDHPSLLTMRNALIQRLQETRQVLARPAALLLVDQDLLRTSWVELQEALGQIQRMQTDVDNFSTTHEPQVQGDRK</sequence>
<organism evidence="2 3">
    <name type="scientific">Roseiterribacter gracilis</name>
    <dbReference type="NCBI Taxonomy" id="2812848"/>
    <lineage>
        <taxon>Bacteria</taxon>
        <taxon>Pseudomonadati</taxon>
        <taxon>Pseudomonadota</taxon>
        <taxon>Alphaproteobacteria</taxon>
        <taxon>Rhodospirillales</taxon>
        <taxon>Roseiterribacteraceae</taxon>
        <taxon>Roseiterribacter</taxon>
    </lineage>
</organism>
<accession>A0A8S8XHY5</accession>
<proteinExistence type="predicted"/>
<evidence type="ECO:0000313" key="2">
    <source>
        <dbReference type="EMBL" id="GIL40886.1"/>
    </source>
</evidence>
<name>A0A8S8XHY5_9PROT</name>
<gene>
    <name evidence="2" type="ORF">TMPK1_31230</name>
</gene>
<protein>
    <submittedName>
        <fullName evidence="2">Uncharacterized protein</fullName>
    </submittedName>
</protein>
<feature type="compositionally biased region" description="Polar residues" evidence="1">
    <location>
        <begin position="18"/>
        <end position="28"/>
    </location>
</feature>
<dbReference type="EMBL" id="BOPV01000001">
    <property type="protein sequence ID" value="GIL40886.1"/>
    <property type="molecule type" value="Genomic_DNA"/>
</dbReference>
<feature type="region of interest" description="Disordered" evidence="1">
    <location>
        <begin position="1"/>
        <end position="28"/>
    </location>
</feature>